<evidence type="ECO:0000313" key="3">
    <source>
        <dbReference type="Proteomes" id="UP000005697"/>
    </source>
</evidence>
<feature type="region of interest" description="Disordered" evidence="1">
    <location>
        <begin position="1"/>
        <end position="65"/>
    </location>
</feature>
<keyword evidence="3" id="KW-1185">Reference proteome</keyword>
<name>F0FAL7_9BACT</name>
<organism evidence="2 3">
    <name type="scientific">Prevotella multiformis DSM 16608</name>
    <dbReference type="NCBI Taxonomy" id="888743"/>
    <lineage>
        <taxon>Bacteria</taxon>
        <taxon>Pseudomonadati</taxon>
        <taxon>Bacteroidota</taxon>
        <taxon>Bacteroidia</taxon>
        <taxon>Bacteroidales</taxon>
        <taxon>Prevotellaceae</taxon>
        <taxon>Prevotella</taxon>
    </lineage>
</organism>
<gene>
    <name evidence="2" type="ORF">HMPREF9141_2634</name>
</gene>
<proteinExistence type="predicted"/>
<dbReference type="STRING" id="888743.HMPREF9141_2634"/>
<dbReference type="HOGENOM" id="CLU_2846166_0_0_10"/>
<accession>F0FAL7</accession>
<comment type="caution">
    <text evidence="2">The sequence shown here is derived from an EMBL/GenBank/DDBJ whole genome shotgun (WGS) entry which is preliminary data.</text>
</comment>
<protein>
    <submittedName>
        <fullName evidence="2">Uncharacterized protein</fullName>
    </submittedName>
</protein>
<dbReference type="EMBL" id="AEWX01000044">
    <property type="protein sequence ID" value="EGC18838.1"/>
    <property type="molecule type" value="Genomic_DNA"/>
</dbReference>
<feature type="compositionally biased region" description="Basic and acidic residues" evidence="1">
    <location>
        <begin position="12"/>
        <end position="22"/>
    </location>
</feature>
<reference evidence="2 3" key="1">
    <citation type="submission" date="2011-01" db="EMBL/GenBank/DDBJ databases">
        <authorList>
            <person name="Muzny D."/>
            <person name="Qin X."/>
            <person name="Deng J."/>
            <person name="Jiang H."/>
            <person name="Liu Y."/>
            <person name="Qu J."/>
            <person name="Song X.-Z."/>
            <person name="Zhang L."/>
            <person name="Thornton R."/>
            <person name="Coyle M."/>
            <person name="Francisco L."/>
            <person name="Jackson L."/>
            <person name="Javaid M."/>
            <person name="Korchina V."/>
            <person name="Kovar C."/>
            <person name="Mata R."/>
            <person name="Mathew T."/>
            <person name="Ngo R."/>
            <person name="Nguyen L."/>
            <person name="Nguyen N."/>
            <person name="Okwuonu G."/>
            <person name="Ongeri F."/>
            <person name="Pham C."/>
            <person name="Simmons D."/>
            <person name="Wilczek-Boney K."/>
            <person name="Hale W."/>
            <person name="Jakkamsetti A."/>
            <person name="Pham P."/>
            <person name="Ruth R."/>
            <person name="San Lucas F."/>
            <person name="Warren J."/>
            <person name="Zhang J."/>
            <person name="Zhao Z."/>
            <person name="Zhou C."/>
            <person name="Zhu D."/>
            <person name="Lee S."/>
            <person name="Bess C."/>
            <person name="Blankenburg K."/>
            <person name="Forbes L."/>
            <person name="Fu Q."/>
            <person name="Gubbala S."/>
            <person name="Hirani K."/>
            <person name="Jayaseelan J.C."/>
            <person name="Lara F."/>
            <person name="Munidasa M."/>
            <person name="Palculict T."/>
            <person name="Patil S."/>
            <person name="Pu L.-L."/>
            <person name="Saada N."/>
            <person name="Tang L."/>
            <person name="Weissenberger G."/>
            <person name="Zhu Y."/>
            <person name="Hemphill L."/>
            <person name="Shang Y."/>
            <person name="Youmans B."/>
            <person name="Ayvaz T."/>
            <person name="Ross M."/>
            <person name="Santibanez J."/>
            <person name="Aqrawi P."/>
            <person name="Gross S."/>
            <person name="Joshi V."/>
            <person name="Fowler G."/>
            <person name="Nazareth L."/>
            <person name="Reid J."/>
            <person name="Worley K."/>
            <person name="Petrosino J."/>
            <person name="Highlander S."/>
            <person name="Gibbs R."/>
        </authorList>
    </citation>
    <scope>NUCLEOTIDE SEQUENCE [LARGE SCALE GENOMIC DNA]</scope>
    <source>
        <strain evidence="2 3">DSM 16608</strain>
    </source>
</reference>
<dbReference type="Proteomes" id="UP000005697">
    <property type="component" value="Unassembled WGS sequence"/>
</dbReference>
<evidence type="ECO:0000256" key="1">
    <source>
        <dbReference type="SAM" id="MobiDB-lite"/>
    </source>
</evidence>
<evidence type="ECO:0000313" key="2">
    <source>
        <dbReference type="EMBL" id="EGC18838.1"/>
    </source>
</evidence>
<sequence length="65" mass="7453">MERGVDGGRLLRGRDRGRDRIRVRLGFRRQKEETSMQEKPNPKPGKTGIPGQMKKRPENPPQQSG</sequence>
<dbReference type="AlphaFoldDB" id="F0FAL7"/>